<comment type="caution">
    <text evidence="3">The sequence shown here is derived from an EMBL/GenBank/DDBJ whole genome shotgun (WGS) entry which is preliminary data.</text>
</comment>
<dbReference type="AlphaFoldDB" id="X6MPK1"/>
<keyword evidence="4" id="KW-1185">Reference proteome</keyword>
<protein>
    <submittedName>
        <fullName evidence="3">S-adenosylmethionine synthetase</fullName>
    </submittedName>
</protein>
<dbReference type="InterPro" id="IPR022636">
    <property type="entry name" value="S-AdoMet_synthetase_sfam"/>
</dbReference>
<dbReference type="InterPro" id="IPR022628">
    <property type="entry name" value="S-AdoMet_synt_N"/>
</dbReference>
<dbReference type="InterPro" id="IPR002133">
    <property type="entry name" value="S-AdoMet_synthetase"/>
</dbReference>
<proteinExistence type="predicted"/>
<dbReference type="GO" id="GO:0006556">
    <property type="term" value="P:S-adenosylmethionine biosynthetic process"/>
    <property type="evidence" value="ECO:0007669"/>
    <property type="project" value="InterPro"/>
</dbReference>
<evidence type="ECO:0000256" key="1">
    <source>
        <dbReference type="ARBA" id="ARBA00022723"/>
    </source>
</evidence>
<dbReference type="GO" id="GO:0005524">
    <property type="term" value="F:ATP binding"/>
    <property type="evidence" value="ECO:0007669"/>
    <property type="project" value="InterPro"/>
</dbReference>
<dbReference type="GO" id="GO:0046872">
    <property type="term" value="F:metal ion binding"/>
    <property type="evidence" value="ECO:0007669"/>
    <property type="project" value="UniProtKB-KW"/>
</dbReference>
<dbReference type="OMA" id="CETICTK"/>
<reference evidence="3 4" key="1">
    <citation type="journal article" date="2013" name="Curr. Biol.">
        <title>The Genome of the Foraminiferan Reticulomyxa filosa.</title>
        <authorList>
            <person name="Glockner G."/>
            <person name="Hulsmann N."/>
            <person name="Schleicher M."/>
            <person name="Noegel A.A."/>
            <person name="Eichinger L."/>
            <person name="Gallinger C."/>
            <person name="Pawlowski J."/>
            <person name="Sierra R."/>
            <person name="Euteneuer U."/>
            <person name="Pillet L."/>
            <person name="Moustafa A."/>
            <person name="Platzer M."/>
            <person name="Groth M."/>
            <person name="Szafranski K."/>
            <person name="Schliwa M."/>
        </authorList>
    </citation>
    <scope>NUCLEOTIDE SEQUENCE [LARGE SCALE GENOMIC DNA]</scope>
</reference>
<dbReference type="OrthoDB" id="5852090at2759"/>
<dbReference type="EMBL" id="ASPP01018966">
    <property type="protein sequence ID" value="ETO15606.1"/>
    <property type="molecule type" value="Genomic_DNA"/>
</dbReference>
<sequence>MVSTNQQELSSTLGLKDDEFLFSSESVTEGHPDKLCDIVSDSVLDACLAQDPYSYVACEAAIKAGMAMILGEITTKAKLDYEKVVRDAIKKVGYDDKIKGFDFKTCNVVVAIEKLNIYKNDNNNNNYYYYYYF</sequence>
<accession>X6MPK1</accession>
<organism evidence="3 4">
    <name type="scientific">Reticulomyxa filosa</name>
    <dbReference type="NCBI Taxonomy" id="46433"/>
    <lineage>
        <taxon>Eukaryota</taxon>
        <taxon>Sar</taxon>
        <taxon>Rhizaria</taxon>
        <taxon>Retaria</taxon>
        <taxon>Foraminifera</taxon>
        <taxon>Monothalamids</taxon>
        <taxon>Reticulomyxidae</taxon>
        <taxon>Reticulomyxa</taxon>
    </lineage>
</organism>
<keyword evidence="1" id="KW-0479">Metal-binding</keyword>
<evidence type="ECO:0000313" key="3">
    <source>
        <dbReference type="EMBL" id="ETO15606.1"/>
    </source>
</evidence>
<name>X6MPK1_RETFI</name>
<dbReference type="Pfam" id="PF00438">
    <property type="entry name" value="S-AdoMet_synt_N"/>
    <property type="match status" value="1"/>
</dbReference>
<gene>
    <name evidence="3" type="ORF">RFI_21758</name>
</gene>
<dbReference type="SUPFAM" id="SSF55973">
    <property type="entry name" value="S-adenosylmethionine synthetase"/>
    <property type="match status" value="1"/>
</dbReference>
<dbReference type="GO" id="GO:0004478">
    <property type="term" value="F:methionine adenosyltransferase activity"/>
    <property type="evidence" value="ECO:0007669"/>
    <property type="project" value="InterPro"/>
</dbReference>
<evidence type="ECO:0000259" key="2">
    <source>
        <dbReference type="Pfam" id="PF00438"/>
    </source>
</evidence>
<dbReference type="Proteomes" id="UP000023152">
    <property type="component" value="Unassembled WGS sequence"/>
</dbReference>
<feature type="domain" description="S-adenosylmethionine synthetase N-terminal" evidence="2">
    <location>
        <begin position="20"/>
        <end position="114"/>
    </location>
</feature>
<dbReference type="PANTHER" id="PTHR11964">
    <property type="entry name" value="S-ADENOSYLMETHIONINE SYNTHETASE"/>
    <property type="match status" value="1"/>
</dbReference>
<dbReference type="Gene3D" id="3.30.300.10">
    <property type="match status" value="1"/>
</dbReference>
<evidence type="ECO:0000313" key="4">
    <source>
        <dbReference type="Proteomes" id="UP000023152"/>
    </source>
</evidence>